<accession>A0AAV5HD07</accession>
<feature type="transmembrane region" description="Helical" evidence="8">
    <location>
        <begin position="203"/>
        <end position="222"/>
    </location>
</feature>
<dbReference type="InterPro" id="IPR020846">
    <property type="entry name" value="MFS_dom"/>
</dbReference>
<proteinExistence type="inferred from homology"/>
<dbReference type="InterPro" id="IPR005828">
    <property type="entry name" value="MFS_sugar_transport-like"/>
</dbReference>
<dbReference type="Gene3D" id="1.20.1250.20">
    <property type="entry name" value="MFS general substrate transporter like domains"/>
    <property type="match status" value="1"/>
</dbReference>
<keyword evidence="5 8" id="KW-0812">Transmembrane</keyword>
<feature type="transmembrane region" description="Helical" evidence="8">
    <location>
        <begin position="176"/>
        <end position="196"/>
    </location>
</feature>
<dbReference type="PROSITE" id="PS50850">
    <property type="entry name" value="MFS"/>
    <property type="match status" value="1"/>
</dbReference>
<comment type="caution">
    <text evidence="10">The sequence shown here is derived from an EMBL/GenBank/DDBJ whole genome shotgun (WGS) entry which is preliminary data.</text>
</comment>
<keyword evidence="7 8" id="KW-0472">Membrane</keyword>
<feature type="transmembrane region" description="Helical" evidence="8">
    <location>
        <begin position="145"/>
        <end position="164"/>
    </location>
</feature>
<feature type="transmembrane region" description="Helical" evidence="8">
    <location>
        <begin position="78"/>
        <end position="97"/>
    </location>
</feature>
<feature type="transmembrane region" description="Helical" evidence="8">
    <location>
        <begin position="41"/>
        <end position="66"/>
    </location>
</feature>
<keyword evidence="4" id="KW-0762">Sugar transport</keyword>
<sequence length="269" mass="28794">MALEDVINNGDAEVRAPLIHQPKNMVDEEDGTTHHHGGNQWMVYLSTFVAVCGSYEFGCCVSGLSYFKAEQIGTDTFINSRMKILLALVLLTMNVGYSSPTESAIMEDLSLSTAEFSVFSSILTFGAMIGAITSGPIADLVGRKGAMRVASAVCVAGWLAIYFAKGVIPLDIGRLASGYGTGVYSYVVPVFIAEIAPKELRGALTAANQLLIVSGVSVSFVIGTFVTWRALALIGLIPCAVVVFGLFFIPESPRWLVSNVTETKRKFCV</sequence>
<evidence type="ECO:0000256" key="5">
    <source>
        <dbReference type="ARBA" id="ARBA00022692"/>
    </source>
</evidence>
<dbReference type="GO" id="GO:0016020">
    <property type="term" value="C:membrane"/>
    <property type="evidence" value="ECO:0007669"/>
    <property type="project" value="UniProtKB-SubCell"/>
</dbReference>
<dbReference type="InterPro" id="IPR036259">
    <property type="entry name" value="MFS_trans_sf"/>
</dbReference>
<evidence type="ECO:0000256" key="2">
    <source>
        <dbReference type="ARBA" id="ARBA00010992"/>
    </source>
</evidence>
<dbReference type="InterPro" id="IPR050549">
    <property type="entry name" value="MFS_Trehalose_Transporter"/>
</dbReference>
<dbReference type="Proteomes" id="UP001054252">
    <property type="component" value="Unassembled WGS sequence"/>
</dbReference>
<dbReference type="GO" id="GO:0022857">
    <property type="term" value="F:transmembrane transporter activity"/>
    <property type="evidence" value="ECO:0007669"/>
    <property type="project" value="InterPro"/>
</dbReference>
<comment type="similarity">
    <text evidence="2">Belongs to the major facilitator superfamily. Sugar transporter (TC 2.A.1.1) family.</text>
</comment>
<name>A0AAV5HD07_9ROSI</name>
<protein>
    <recommendedName>
        <fullName evidence="9">Major facilitator superfamily (MFS) profile domain-containing protein</fullName>
    </recommendedName>
</protein>
<dbReference type="InterPro" id="IPR005829">
    <property type="entry name" value="Sugar_transporter_CS"/>
</dbReference>
<keyword evidence="6 8" id="KW-1133">Transmembrane helix</keyword>
<evidence type="ECO:0000256" key="7">
    <source>
        <dbReference type="ARBA" id="ARBA00023136"/>
    </source>
</evidence>
<gene>
    <name evidence="10" type="ORF">SLEP1_g1185</name>
</gene>
<reference evidence="10 11" key="1">
    <citation type="journal article" date="2021" name="Commun. Biol.">
        <title>The genome of Shorea leprosula (Dipterocarpaceae) highlights the ecological relevance of drought in aseasonal tropical rainforests.</title>
        <authorList>
            <person name="Ng K.K.S."/>
            <person name="Kobayashi M.J."/>
            <person name="Fawcett J.A."/>
            <person name="Hatakeyama M."/>
            <person name="Paape T."/>
            <person name="Ng C.H."/>
            <person name="Ang C.C."/>
            <person name="Tnah L.H."/>
            <person name="Lee C.T."/>
            <person name="Nishiyama T."/>
            <person name="Sese J."/>
            <person name="O'Brien M.J."/>
            <person name="Copetti D."/>
            <person name="Mohd Noor M.I."/>
            <person name="Ong R.C."/>
            <person name="Putra M."/>
            <person name="Sireger I.Z."/>
            <person name="Indrioko S."/>
            <person name="Kosugi Y."/>
            <person name="Izuno A."/>
            <person name="Isagi Y."/>
            <person name="Lee S.L."/>
            <person name="Shimizu K.K."/>
        </authorList>
    </citation>
    <scope>NUCLEOTIDE SEQUENCE [LARGE SCALE GENOMIC DNA]</scope>
    <source>
        <strain evidence="10">214</strain>
    </source>
</reference>
<evidence type="ECO:0000256" key="4">
    <source>
        <dbReference type="ARBA" id="ARBA00022597"/>
    </source>
</evidence>
<dbReference type="Pfam" id="PF00083">
    <property type="entry name" value="Sugar_tr"/>
    <property type="match status" value="1"/>
</dbReference>
<feature type="transmembrane region" description="Helical" evidence="8">
    <location>
        <begin position="228"/>
        <end position="249"/>
    </location>
</feature>
<evidence type="ECO:0000313" key="11">
    <source>
        <dbReference type="Proteomes" id="UP001054252"/>
    </source>
</evidence>
<evidence type="ECO:0000256" key="1">
    <source>
        <dbReference type="ARBA" id="ARBA00004141"/>
    </source>
</evidence>
<dbReference type="PROSITE" id="PS00216">
    <property type="entry name" value="SUGAR_TRANSPORT_1"/>
    <property type="match status" value="1"/>
</dbReference>
<organism evidence="10 11">
    <name type="scientific">Rubroshorea leprosula</name>
    <dbReference type="NCBI Taxonomy" id="152421"/>
    <lineage>
        <taxon>Eukaryota</taxon>
        <taxon>Viridiplantae</taxon>
        <taxon>Streptophyta</taxon>
        <taxon>Embryophyta</taxon>
        <taxon>Tracheophyta</taxon>
        <taxon>Spermatophyta</taxon>
        <taxon>Magnoliopsida</taxon>
        <taxon>eudicotyledons</taxon>
        <taxon>Gunneridae</taxon>
        <taxon>Pentapetalae</taxon>
        <taxon>rosids</taxon>
        <taxon>malvids</taxon>
        <taxon>Malvales</taxon>
        <taxon>Dipterocarpaceae</taxon>
        <taxon>Rubroshorea</taxon>
    </lineage>
</organism>
<dbReference type="EMBL" id="BPVZ01000001">
    <property type="protein sequence ID" value="GKU86693.1"/>
    <property type="molecule type" value="Genomic_DNA"/>
</dbReference>
<dbReference type="AlphaFoldDB" id="A0AAV5HD07"/>
<feature type="domain" description="Major facilitator superfamily (MFS) profile" evidence="9">
    <location>
        <begin position="80"/>
        <end position="269"/>
    </location>
</feature>
<evidence type="ECO:0000313" key="10">
    <source>
        <dbReference type="EMBL" id="GKU86693.1"/>
    </source>
</evidence>
<evidence type="ECO:0000256" key="3">
    <source>
        <dbReference type="ARBA" id="ARBA00022448"/>
    </source>
</evidence>
<keyword evidence="3" id="KW-0813">Transport</keyword>
<evidence type="ECO:0000259" key="9">
    <source>
        <dbReference type="PROSITE" id="PS50850"/>
    </source>
</evidence>
<evidence type="ECO:0000256" key="6">
    <source>
        <dbReference type="ARBA" id="ARBA00022989"/>
    </source>
</evidence>
<keyword evidence="11" id="KW-1185">Reference proteome</keyword>
<dbReference type="PANTHER" id="PTHR48021:SF13">
    <property type="entry name" value="SUGAR TRANSPORTER ERD6-LIKE 7"/>
    <property type="match status" value="1"/>
</dbReference>
<comment type="subcellular location">
    <subcellularLocation>
        <location evidence="1">Membrane</location>
        <topology evidence="1">Multi-pass membrane protein</topology>
    </subcellularLocation>
</comment>
<dbReference type="PANTHER" id="PTHR48021">
    <property type="match status" value="1"/>
</dbReference>
<feature type="transmembrane region" description="Helical" evidence="8">
    <location>
        <begin position="117"/>
        <end position="138"/>
    </location>
</feature>
<dbReference type="SUPFAM" id="SSF103473">
    <property type="entry name" value="MFS general substrate transporter"/>
    <property type="match status" value="1"/>
</dbReference>
<evidence type="ECO:0000256" key="8">
    <source>
        <dbReference type="SAM" id="Phobius"/>
    </source>
</evidence>